<dbReference type="SUPFAM" id="SSF57959">
    <property type="entry name" value="Leucine zipper domain"/>
    <property type="match status" value="1"/>
</dbReference>
<dbReference type="CDD" id="cd14718">
    <property type="entry name" value="bZIP_Maf_large"/>
    <property type="match status" value="1"/>
</dbReference>
<dbReference type="SMART" id="SM00338">
    <property type="entry name" value="BRLZ"/>
    <property type="match status" value="1"/>
</dbReference>
<feature type="region of interest" description="Disordered" evidence="8">
    <location>
        <begin position="262"/>
        <end position="302"/>
    </location>
</feature>
<dbReference type="Gene3D" id="1.20.5.170">
    <property type="match status" value="1"/>
</dbReference>
<evidence type="ECO:0000256" key="4">
    <source>
        <dbReference type="ARBA" id="ARBA00023015"/>
    </source>
</evidence>
<feature type="region of interest" description="Disordered" evidence="8">
    <location>
        <begin position="113"/>
        <end position="171"/>
    </location>
</feature>
<keyword evidence="7" id="KW-0539">Nucleus</keyword>
<evidence type="ECO:0000313" key="11">
    <source>
        <dbReference type="Proteomes" id="UP001347796"/>
    </source>
</evidence>
<dbReference type="PANTHER" id="PTHR10129:SF44">
    <property type="entry name" value="TRAFFIC JAM, ISOFORM C"/>
    <property type="match status" value="1"/>
</dbReference>
<evidence type="ECO:0000256" key="3">
    <source>
        <dbReference type="ARBA" id="ARBA00022491"/>
    </source>
</evidence>
<gene>
    <name evidence="10" type="ORF">SNE40_013303</name>
</gene>
<comment type="caution">
    <text evidence="10">The sequence shown here is derived from an EMBL/GenBank/DDBJ whole genome shotgun (WGS) entry which is preliminary data.</text>
</comment>
<evidence type="ECO:0000256" key="2">
    <source>
        <dbReference type="ARBA" id="ARBA00008500"/>
    </source>
</evidence>
<dbReference type="InterPro" id="IPR046347">
    <property type="entry name" value="bZIP_sf"/>
</dbReference>
<dbReference type="InterPro" id="IPR008917">
    <property type="entry name" value="TF_DNA-bd_sf"/>
</dbReference>
<evidence type="ECO:0000313" key="10">
    <source>
        <dbReference type="EMBL" id="KAK6178529.1"/>
    </source>
</evidence>
<dbReference type="Proteomes" id="UP001347796">
    <property type="component" value="Unassembled WGS sequence"/>
</dbReference>
<keyword evidence="6" id="KW-0804">Transcription</keyword>
<proteinExistence type="inferred from homology"/>
<dbReference type="InterPro" id="IPR004827">
    <property type="entry name" value="bZIP"/>
</dbReference>
<feature type="compositionally biased region" description="Low complexity" evidence="8">
    <location>
        <begin position="283"/>
        <end position="293"/>
    </location>
</feature>
<dbReference type="PROSITE" id="PS50217">
    <property type="entry name" value="BZIP"/>
    <property type="match status" value="1"/>
</dbReference>
<dbReference type="GO" id="GO:0000978">
    <property type="term" value="F:RNA polymerase II cis-regulatory region sequence-specific DNA binding"/>
    <property type="evidence" value="ECO:0007669"/>
    <property type="project" value="TreeGrafter"/>
</dbReference>
<accession>A0AAN8PL10</accession>
<dbReference type="PANTHER" id="PTHR10129">
    <property type="entry name" value="TRANSCRIPTION FACTOR MAF"/>
    <property type="match status" value="1"/>
</dbReference>
<dbReference type="SUPFAM" id="SSF47454">
    <property type="entry name" value="A DNA-binding domain in eukaryotic transcription factors"/>
    <property type="match status" value="1"/>
</dbReference>
<feature type="domain" description="BZIP" evidence="9">
    <location>
        <begin position="201"/>
        <end position="264"/>
    </location>
</feature>
<sequence>MDHLAEDYINDFDLEHLEFPVSVKREAEKEKRCCSIKEEPDLTDCSVPPSPHMTDSGVSSPADIMEQKSLLEDLQWLQWSSGLQLDSLCAAESLGLPADTSIEQIEEYLKSPPVKDLPVAKPKEAQNGVDKRLNEDKKPKKAETSSRSTMKSERKKQVNITSLPVEREKSSTPLDDDELVLLPVRELNRRLQGLSKEETLRLKQKRRTLKNRGYAQNCRSKRMQQRFSLEHTNSSLHNQISQLQRQVNVLTRERDVYKRRYESLRASSTTGSRHSVTGSAGMSDGSVSSYPSSPDDDSVFDF</sequence>
<feature type="region of interest" description="Disordered" evidence="8">
    <location>
        <begin position="40"/>
        <end position="60"/>
    </location>
</feature>
<keyword evidence="4" id="KW-0805">Transcription regulation</keyword>
<keyword evidence="11" id="KW-1185">Reference proteome</keyword>
<dbReference type="AlphaFoldDB" id="A0AAN8PL10"/>
<reference evidence="10 11" key="1">
    <citation type="submission" date="2024-01" db="EMBL/GenBank/DDBJ databases">
        <title>The genome of the rayed Mediterranean limpet Patella caerulea (Linnaeus, 1758).</title>
        <authorList>
            <person name="Anh-Thu Weber A."/>
            <person name="Halstead-Nussloch G."/>
        </authorList>
    </citation>
    <scope>NUCLEOTIDE SEQUENCE [LARGE SCALE GENOMIC DNA]</scope>
    <source>
        <strain evidence="10">AATW-2023a</strain>
        <tissue evidence="10">Whole specimen</tissue>
    </source>
</reference>
<evidence type="ECO:0000256" key="7">
    <source>
        <dbReference type="ARBA" id="ARBA00023242"/>
    </source>
</evidence>
<feature type="compositionally biased region" description="Polar residues" evidence="8">
    <location>
        <begin position="265"/>
        <end position="280"/>
    </location>
</feature>
<evidence type="ECO:0000256" key="8">
    <source>
        <dbReference type="SAM" id="MobiDB-lite"/>
    </source>
</evidence>
<dbReference type="Pfam" id="PF03131">
    <property type="entry name" value="bZIP_Maf"/>
    <property type="match status" value="1"/>
</dbReference>
<evidence type="ECO:0000259" key="9">
    <source>
        <dbReference type="PROSITE" id="PS50217"/>
    </source>
</evidence>
<keyword evidence="5" id="KW-0238">DNA-binding</keyword>
<dbReference type="GO" id="GO:0000981">
    <property type="term" value="F:DNA-binding transcription factor activity, RNA polymerase II-specific"/>
    <property type="evidence" value="ECO:0007669"/>
    <property type="project" value="TreeGrafter"/>
</dbReference>
<evidence type="ECO:0000256" key="5">
    <source>
        <dbReference type="ARBA" id="ARBA00023125"/>
    </source>
</evidence>
<evidence type="ECO:0000256" key="1">
    <source>
        <dbReference type="ARBA" id="ARBA00004123"/>
    </source>
</evidence>
<comment type="subcellular location">
    <subcellularLocation>
        <location evidence="1">Nucleus</location>
    </subcellularLocation>
</comment>
<protein>
    <recommendedName>
        <fullName evidence="9">BZIP domain-containing protein</fullName>
    </recommendedName>
</protein>
<dbReference type="EMBL" id="JAZGQO010000009">
    <property type="protein sequence ID" value="KAK6178529.1"/>
    <property type="molecule type" value="Genomic_DNA"/>
</dbReference>
<dbReference type="InterPro" id="IPR004826">
    <property type="entry name" value="bZIP_Maf"/>
</dbReference>
<feature type="compositionally biased region" description="Basic and acidic residues" evidence="8">
    <location>
        <begin position="121"/>
        <end position="156"/>
    </location>
</feature>
<name>A0AAN8PL10_PATCE</name>
<evidence type="ECO:0000256" key="6">
    <source>
        <dbReference type="ARBA" id="ARBA00023163"/>
    </source>
</evidence>
<dbReference type="FunFam" id="1.20.5.170:FF:000011">
    <property type="entry name" value="Transcription factor MafG, putative"/>
    <property type="match status" value="1"/>
</dbReference>
<dbReference type="GO" id="GO:0005634">
    <property type="term" value="C:nucleus"/>
    <property type="evidence" value="ECO:0007669"/>
    <property type="project" value="UniProtKB-SubCell"/>
</dbReference>
<organism evidence="10 11">
    <name type="scientific">Patella caerulea</name>
    <name type="common">Rayed Mediterranean limpet</name>
    <dbReference type="NCBI Taxonomy" id="87958"/>
    <lineage>
        <taxon>Eukaryota</taxon>
        <taxon>Metazoa</taxon>
        <taxon>Spiralia</taxon>
        <taxon>Lophotrochozoa</taxon>
        <taxon>Mollusca</taxon>
        <taxon>Gastropoda</taxon>
        <taxon>Patellogastropoda</taxon>
        <taxon>Patelloidea</taxon>
        <taxon>Patellidae</taxon>
        <taxon>Patella</taxon>
    </lineage>
</organism>
<comment type="similarity">
    <text evidence="2">Belongs to the bZIP family. Maf subfamily.</text>
</comment>
<dbReference type="InterPro" id="IPR024874">
    <property type="entry name" value="Transcription_factor_Maf_fam"/>
</dbReference>
<keyword evidence="3" id="KW-0678">Repressor</keyword>